<evidence type="ECO:0000256" key="1">
    <source>
        <dbReference type="SAM" id="MobiDB-lite"/>
    </source>
</evidence>
<feature type="region of interest" description="Disordered" evidence="1">
    <location>
        <begin position="186"/>
        <end position="238"/>
    </location>
</feature>
<sequence>MRIKTIARCRDLNLKDMRSLVERQDRAAVRELLERLADVSKPNDGAGLVLLVLTAVARYATWLPDKLHILLEDRDGVTLLDVLAGSGGLMERIWPRKIFVFQAPIGEFAAIAEQLERRKENPFTFTQETRAGHPTLTAIMNVPPREPSMPPLPDRKAERTMNMLRTVKRASIPPADGYAHATATPLVSGNKTSSSPSAAKNPIVPVTALRAPDGKPATGNGPEEPAEDRDIKDIDDAW</sequence>
<gene>
    <name evidence="2" type="ORF">HS096_03535</name>
</gene>
<name>A0A928Y6U8_UNCKA</name>
<accession>A0A928Y6U8</accession>
<protein>
    <submittedName>
        <fullName evidence="2">Uncharacterized protein</fullName>
    </submittedName>
</protein>
<dbReference type="EMBL" id="JABTTY010000001">
    <property type="protein sequence ID" value="MBE7525431.1"/>
    <property type="molecule type" value="Genomic_DNA"/>
</dbReference>
<feature type="compositionally biased region" description="Polar residues" evidence="1">
    <location>
        <begin position="186"/>
        <end position="198"/>
    </location>
</feature>
<evidence type="ECO:0000313" key="3">
    <source>
        <dbReference type="Proteomes" id="UP000710385"/>
    </source>
</evidence>
<reference evidence="2" key="1">
    <citation type="submission" date="2020-05" db="EMBL/GenBank/DDBJ databases">
        <title>High-Quality Genomes of Partial-Nitritation/Anammox System by Hierarchical Clustering Based Hybrid Assembly.</title>
        <authorList>
            <person name="Liu L."/>
            <person name="Wang Y."/>
            <person name="Che Y."/>
            <person name="Chen Y."/>
            <person name="Xia Y."/>
            <person name="Luo R."/>
            <person name="Cheng S.H."/>
            <person name="Zheng C."/>
            <person name="Zhang T."/>
        </authorList>
    </citation>
    <scope>NUCLEOTIDE SEQUENCE</scope>
    <source>
        <strain evidence="2">H1_PAT1</strain>
    </source>
</reference>
<dbReference type="Proteomes" id="UP000710385">
    <property type="component" value="Unassembled WGS sequence"/>
</dbReference>
<comment type="caution">
    <text evidence="2">The sequence shown here is derived from an EMBL/GenBank/DDBJ whole genome shotgun (WGS) entry which is preliminary data.</text>
</comment>
<organism evidence="2 3">
    <name type="scientific">candidate division WWE3 bacterium</name>
    <dbReference type="NCBI Taxonomy" id="2053526"/>
    <lineage>
        <taxon>Bacteria</taxon>
        <taxon>Katanobacteria</taxon>
    </lineage>
</organism>
<dbReference type="AlphaFoldDB" id="A0A928Y6U8"/>
<feature type="compositionally biased region" description="Basic and acidic residues" evidence="1">
    <location>
        <begin position="228"/>
        <end position="238"/>
    </location>
</feature>
<evidence type="ECO:0000313" key="2">
    <source>
        <dbReference type="EMBL" id="MBE7525431.1"/>
    </source>
</evidence>
<proteinExistence type="predicted"/>